<sequence length="100" mass="10691">MSSADSDRQKPRSLLDTTKEVSQSDGSNGSIEVADGSSSSASKRDVEQPQISTIAPFGPDAINRCGRCFRGVCNAFEPGMSVALQSIEPKERSPVRLCWA</sequence>
<feature type="compositionally biased region" description="Polar residues" evidence="1">
    <location>
        <begin position="20"/>
        <end position="41"/>
    </location>
</feature>
<name>A0A813KM53_POLGL</name>
<gene>
    <name evidence="2" type="ORF">PGLA2088_LOCUS34968</name>
</gene>
<dbReference type="AlphaFoldDB" id="A0A813KM53"/>
<evidence type="ECO:0000313" key="2">
    <source>
        <dbReference type="EMBL" id="CAE8708506.1"/>
    </source>
</evidence>
<dbReference type="EMBL" id="CAJNNW010031694">
    <property type="protein sequence ID" value="CAE8708506.1"/>
    <property type="molecule type" value="Genomic_DNA"/>
</dbReference>
<evidence type="ECO:0000256" key="1">
    <source>
        <dbReference type="SAM" id="MobiDB-lite"/>
    </source>
</evidence>
<comment type="caution">
    <text evidence="2">The sequence shown here is derived from an EMBL/GenBank/DDBJ whole genome shotgun (WGS) entry which is preliminary data.</text>
</comment>
<feature type="compositionally biased region" description="Basic and acidic residues" evidence="1">
    <location>
        <begin position="1"/>
        <end position="10"/>
    </location>
</feature>
<protein>
    <submittedName>
        <fullName evidence="2">Uncharacterized protein</fullName>
    </submittedName>
</protein>
<evidence type="ECO:0000313" key="3">
    <source>
        <dbReference type="Proteomes" id="UP000626109"/>
    </source>
</evidence>
<proteinExistence type="predicted"/>
<reference evidence="2" key="1">
    <citation type="submission" date="2021-02" db="EMBL/GenBank/DDBJ databases">
        <authorList>
            <person name="Dougan E. K."/>
            <person name="Rhodes N."/>
            <person name="Thang M."/>
            <person name="Chan C."/>
        </authorList>
    </citation>
    <scope>NUCLEOTIDE SEQUENCE</scope>
</reference>
<feature type="region of interest" description="Disordered" evidence="1">
    <location>
        <begin position="1"/>
        <end position="61"/>
    </location>
</feature>
<organism evidence="2 3">
    <name type="scientific">Polarella glacialis</name>
    <name type="common">Dinoflagellate</name>
    <dbReference type="NCBI Taxonomy" id="89957"/>
    <lineage>
        <taxon>Eukaryota</taxon>
        <taxon>Sar</taxon>
        <taxon>Alveolata</taxon>
        <taxon>Dinophyceae</taxon>
        <taxon>Suessiales</taxon>
        <taxon>Suessiaceae</taxon>
        <taxon>Polarella</taxon>
    </lineage>
</organism>
<dbReference type="Proteomes" id="UP000626109">
    <property type="component" value="Unassembled WGS sequence"/>
</dbReference>
<accession>A0A813KM53</accession>